<reference evidence="3 4" key="1">
    <citation type="submission" date="2019-12" db="EMBL/GenBank/DDBJ databases">
        <title>Chromosome-level assembly of the Caenorhabditis remanei genome.</title>
        <authorList>
            <person name="Teterina A.A."/>
            <person name="Willis J.H."/>
            <person name="Phillips P.C."/>
        </authorList>
    </citation>
    <scope>NUCLEOTIDE SEQUENCE [LARGE SCALE GENOMIC DNA]</scope>
    <source>
        <strain evidence="3 4">PX506</strain>
        <tissue evidence="3">Whole organism</tissue>
    </source>
</reference>
<feature type="signal peptide" evidence="2">
    <location>
        <begin position="1"/>
        <end position="27"/>
    </location>
</feature>
<gene>
    <name evidence="3" type="ORF">GCK72_006598</name>
</gene>
<sequence length="289" mass="31645">MTSTTSLRIKILMILGFVMWNSEVAVADDKICYQCASPNLQNNWAITGLPLRPSTLKYDELCKELGDPAKELVTKTCSSSCFELLLPENGEYDVVRGCHSDFVWDEFKVTTNLSCHMTLVKTIEGKDFYAGTNFCPPVATIPCNKQFKTDDIQSAVDNENCRTDDVHTCKSCSEYDGSGSCSPSTTGTCKGVYCTKTAGTLNGGTYESRGCASFNPIGSNVCSWTDQTYNVSTGVDMALFSPAGARKKRAIAMPFRANQCYCQGELCNSSPRFSTFLLSLFTVSFLVFS</sequence>
<protein>
    <recommendedName>
        <fullName evidence="5">DUF281 domain-containing protein</fullName>
    </recommendedName>
</protein>
<evidence type="ECO:0000313" key="3">
    <source>
        <dbReference type="EMBL" id="KAF1766640.1"/>
    </source>
</evidence>
<dbReference type="AlphaFoldDB" id="A0A6A5HFE4"/>
<dbReference type="EMBL" id="WUAV01000002">
    <property type="protein sequence ID" value="KAF1766640.1"/>
    <property type="molecule type" value="Genomic_DNA"/>
</dbReference>
<dbReference type="Proteomes" id="UP000483820">
    <property type="component" value="Chromosome II"/>
</dbReference>
<evidence type="ECO:0008006" key="5">
    <source>
        <dbReference type="Google" id="ProtNLM"/>
    </source>
</evidence>
<dbReference type="PANTHER" id="PTHR33562">
    <property type="entry name" value="ATILLA, ISOFORM B-RELATED-RELATED"/>
    <property type="match status" value="1"/>
</dbReference>
<organism evidence="3 4">
    <name type="scientific">Caenorhabditis remanei</name>
    <name type="common">Caenorhabditis vulgaris</name>
    <dbReference type="NCBI Taxonomy" id="31234"/>
    <lineage>
        <taxon>Eukaryota</taxon>
        <taxon>Metazoa</taxon>
        <taxon>Ecdysozoa</taxon>
        <taxon>Nematoda</taxon>
        <taxon>Chromadorea</taxon>
        <taxon>Rhabditida</taxon>
        <taxon>Rhabditina</taxon>
        <taxon>Rhabditomorpha</taxon>
        <taxon>Rhabditoidea</taxon>
        <taxon>Rhabditidae</taxon>
        <taxon>Peloderinae</taxon>
        <taxon>Caenorhabditis</taxon>
    </lineage>
</organism>
<dbReference type="KEGG" id="crq:GCK72_006598"/>
<evidence type="ECO:0000256" key="2">
    <source>
        <dbReference type="SAM" id="SignalP"/>
    </source>
</evidence>
<evidence type="ECO:0000313" key="4">
    <source>
        <dbReference type="Proteomes" id="UP000483820"/>
    </source>
</evidence>
<proteinExistence type="predicted"/>
<evidence type="ECO:0000256" key="1">
    <source>
        <dbReference type="ARBA" id="ARBA00022729"/>
    </source>
</evidence>
<feature type="chain" id="PRO_5025346035" description="DUF281 domain-containing protein" evidence="2">
    <location>
        <begin position="28"/>
        <end position="289"/>
    </location>
</feature>
<dbReference type="RefSeq" id="XP_003113934.2">
    <property type="nucleotide sequence ID" value="XM_003113886.2"/>
</dbReference>
<name>A0A6A5HFE4_CAERE</name>
<comment type="caution">
    <text evidence="3">The sequence shown here is derived from an EMBL/GenBank/DDBJ whole genome shotgun (WGS) entry which is preliminary data.</text>
</comment>
<accession>A0A6A5HFE4</accession>
<dbReference type="GeneID" id="9815938"/>
<dbReference type="CTD" id="9815938"/>
<keyword evidence="1 2" id="KW-0732">Signal</keyword>
<dbReference type="InterPro" id="IPR050975">
    <property type="entry name" value="Sleep_regulator"/>
</dbReference>